<dbReference type="InterPro" id="IPR050951">
    <property type="entry name" value="Retrovirus_Pol_polyprotein"/>
</dbReference>
<feature type="non-terminal residue" evidence="3">
    <location>
        <position position="369"/>
    </location>
</feature>
<sequence length="369" mass="40922">MQGRRHPGFREAWGLLRAVRHFYPYLDGCCNLAIEVDATTALGIFNHKSTCQADELSGIRAELAAMGVHADMIHHRPGETHLTADWLSRCLTRLRPRKASKALSDPTVAAFAFDHTILSDSGSDGSDLDDDSDDDELSASEDDVTSEDEWDSTAPDGPDRQHADLETWLQQALPETLQFSLTPADQLADPQLKQWRQLCDQRDSTTTQDDALFSEVADMAVQHDLVVKRVKGPTGTLGQWVPATPAAITKSQLIKWHRGLGHPGYDRLLAFAHQRLWCDQLVALVDHTTRTCHTCQLNAIPTRRYSPQSTALANLNPGEHLYLDFGHIGDLNEPDTQFMVMVDAASKFYQVVPLTSITAQDAVEALQYG</sequence>
<feature type="domain" description="Integrase zinc-binding" evidence="2">
    <location>
        <begin position="255"/>
        <end position="299"/>
    </location>
</feature>
<evidence type="ECO:0000313" key="4">
    <source>
        <dbReference type="Proteomes" id="UP001151582"/>
    </source>
</evidence>
<organism evidence="3 4">
    <name type="scientific">Dimargaris verticillata</name>
    <dbReference type="NCBI Taxonomy" id="2761393"/>
    <lineage>
        <taxon>Eukaryota</taxon>
        <taxon>Fungi</taxon>
        <taxon>Fungi incertae sedis</taxon>
        <taxon>Zoopagomycota</taxon>
        <taxon>Kickxellomycotina</taxon>
        <taxon>Dimargaritomycetes</taxon>
        <taxon>Dimargaritales</taxon>
        <taxon>Dimargaritaceae</taxon>
        <taxon>Dimargaris</taxon>
    </lineage>
</organism>
<gene>
    <name evidence="3" type="ORF">H4R34_006128</name>
</gene>
<dbReference type="PANTHER" id="PTHR37984:SF5">
    <property type="entry name" value="PROTEIN NYNRIN-LIKE"/>
    <property type="match status" value="1"/>
</dbReference>
<dbReference type="AlphaFoldDB" id="A0A9W8EA83"/>
<dbReference type="Gene3D" id="1.10.340.70">
    <property type="match status" value="1"/>
</dbReference>
<dbReference type="InterPro" id="IPR041588">
    <property type="entry name" value="Integrase_H2C2"/>
</dbReference>
<name>A0A9W8EA83_9FUNG</name>
<dbReference type="EMBL" id="JANBQB010001881">
    <property type="protein sequence ID" value="KAJ1969812.1"/>
    <property type="molecule type" value="Genomic_DNA"/>
</dbReference>
<proteinExistence type="predicted"/>
<keyword evidence="4" id="KW-1185">Reference proteome</keyword>
<dbReference type="Pfam" id="PF17921">
    <property type="entry name" value="Integrase_H2C2"/>
    <property type="match status" value="1"/>
</dbReference>
<dbReference type="Proteomes" id="UP001151582">
    <property type="component" value="Unassembled WGS sequence"/>
</dbReference>
<protein>
    <recommendedName>
        <fullName evidence="2">Integrase zinc-binding domain-containing protein</fullName>
    </recommendedName>
</protein>
<reference evidence="3" key="1">
    <citation type="submission" date="2022-07" db="EMBL/GenBank/DDBJ databases">
        <title>Phylogenomic reconstructions and comparative analyses of Kickxellomycotina fungi.</title>
        <authorList>
            <person name="Reynolds N.K."/>
            <person name="Stajich J.E."/>
            <person name="Barry K."/>
            <person name="Grigoriev I.V."/>
            <person name="Crous P."/>
            <person name="Smith M.E."/>
        </authorList>
    </citation>
    <scope>NUCLEOTIDE SEQUENCE</scope>
    <source>
        <strain evidence="3">RSA 567</strain>
    </source>
</reference>
<evidence type="ECO:0000256" key="1">
    <source>
        <dbReference type="SAM" id="MobiDB-lite"/>
    </source>
</evidence>
<accession>A0A9W8EA83</accession>
<dbReference type="PANTHER" id="PTHR37984">
    <property type="entry name" value="PROTEIN CBG26694"/>
    <property type="match status" value="1"/>
</dbReference>
<evidence type="ECO:0000259" key="2">
    <source>
        <dbReference type="Pfam" id="PF17921"/>
    </source>
</evidence>
<evidence type="ECO:0000313" key="3">
    <source>
        <dbReference type="EMBL" id="KAJ1969812.1"/>
    </source>
</evidence>
<comment type="caution">
    <text evidence="3">The sequence shown here is derived from an EMBL/GenBank/DDBJ whole genome shotgun (WGS) entry which is preliminary data.</text>
</comment>
<dbReference type="OrthoDB" id="5599381at2759"/>
<feature type="compositionally biased region" description="Acidic residues" evidence="1">
    <location>
        <begin position="126"/>
        <end position="151"/>
    </location>
</feature>
<feature type="region of interest" description="Disordered" evidence="1">
    <location>
        <begin position="121"/>
        <end position="161"/>
    </location>
</feature>